<evidence type="ECO:0000313" key="2">
    <source>
        <dbReference type="EMBL" id="CAB4834504.1"/>
    </source>
</evidence>
<accession>A0A6J7QMP9</accession>
<reference evidence="4" key="1">
    <citation type="submission" date="2020-05" db="EMBL/GenBank/DDBJ databases">
        <authorList>
            <person name="Chiriac C."/>
            <person name="Salcher M."/>
            <person name="Ghai R."/>
            <person name="Kavagutti S V."/>
        </authorList>
    </citation>
    <scope>NUCLEOTIDE SEQUENCE</scope>
</reference>
<sequence length="60" mass="6533">MVQGSWKVLERKRIGVLGCERDVRPLAVFVLEVLLSGLSPRFELGALVEGAAPDAVAWRA</sequence>
<evidence type="ECO:0000313" key="1">
    <source>
        <dbReference type="EMBL" id="CAB4760217.1"/>
    </source>
</evidence>
<dbReference type="EMBL" id="CAFBOS010000208">
    <property type="protein sequence ID" value="CAB5017809.1"/>
    <property type="molecule type" value="Genomic_DNA"/>
</dbReference>
<proteinExistence type="predicted"/>
<protein>
    <submittedName>
        <fullName evidence="4">Unannotated protein</fullName>
    </submittedName>
</protein>
<name>A0A6J7QMP9_9ZZZZ</name>
<dbReference type="EMBL" id="CAEZYR010000103">
    <property type="protein sequence ID" value="CAB4760217.1"/>
    <property type="molecule type" value="Genomic_DNA"/>
</dbReference>
<dbReference type="EMBL" id="CAFABA010000097">
    <property type="protein sequence ID" value="CAB4834504.1"/>
    <property type="molecule type" value="Genomic_DNA"/>
</dbReference>
<evidence type="ECO:0000313" key="3">
    <source>
        <dbReference type="EMBL" id="CAB4935957.1"/>
    </source>
</evidence>
<evidence type="ECO:0000313" key="4">
    <source>
        <dbReference type="EMBL" id="CAB5017809.1"/>
    </source>
</evidence>
<dbReference type="EMBL" id="CAFBMH010000178">
    <property type="protein sequence ID" value="CAB4935957.1"/>
    <property type="molecule type" value="Genomic_DNA"/>
</dbReference>
<gene>
    <name evidence="1" type="ORF">UFOPK2754_02351</name>
    <name evidence="2" type="ORF">UFOPK3139_02107</name>
    <name evidence="3" type="ORF">UFOPK3543_02952</name>
    <name evidence="4" type="ORF">UFOPK3967_02584</name>
</gene>
<dbReference type="AlphaFoldDB" id="A0A6J7QMP9"/>
<organism evidence="4">
    <name type="scientific">freshwater metagenome</name>
    <dbReference type="NCBI Taxonomy" id="449393"/>
    <lineage>
        <taxon>unclassified sequences</taxon>
        <taxon>metagenomes</taxon>
        <taxon>ecological metagenomes</taxon>
    </lineage>
</organism>